<feature type="transmembrane region" description="Helical" evidence="1">
    <location>
        <begin position="142"/>
        <end position="161"/>
    </location>
</feature>
<dbReference type="EMBL" id="SIHO01000002">
    <property type="protein sequence ID" value="TFU03184.1"/>
    <property type="molecule type" value="Genomic_DNA"/>
</dbReference>
<organism evidence="2 3">
    <name type="scientific">Glacieibacterium arshaanense</name>
    <dbReference type="NCBI Taxonomy" id="2511025"/>
    <lineage>
        <taxon>Bacteria</taxon>
        <taxon>Pseudomonadati</taxon>
        <taxon>Pseudomonadota</taxon>
        <taxon>Alphaproteobacteria</taxon>
        <taxon>Sphingomonadales</taxon>
        <taxon>Sphingosinicellaceae</taxon>
        <taxon>Glacieibacterium</taxon>
    </lineage>
</organism>
<dbReference type="RefSeq" id="WP_135245776.1">
    <property type="nucleotide sequence ID" value="NZ_SIHO01000002.1"/>
</dbReference>
<comment type="caution">
    <text evidence="2">The sequence shown here is derived from an EMBL/GenBank/DDBJ whole genome shotgun (WGS) entry which is preliminary data.</text>
</comment>
<proteinExistence type="predicted"/>
<keyword evidence="1" id="KW-0812">Transmembrane</keyword>
<gene>
    <name evidence="2" type="ORF">EUV02_08290</name>
</gene>
<dbReference type="PROSITE" id="PS51257">
    <property type="entry name" value="PROKAR_LIPOPROTEIN"/>
    <property type="match status" value="1"/>
</dbReference>
<sequence length="415" mass="45594">MTGRTESRGALLPFIAALLAVAIACRRTIFGMLRYADYKFTDISPYNIAVLTPNYFDNGFIRRGLGGSIVYLIDGGTAAHGGSAAAIYQFFGAVMLALPMALLLRRLIARDDRLWRWFAVFMLVSPQLFWGWSRDPGRSDMLICGIIAWSLIAALGGRFFIPVLLLFIGSLIHETAIIYGGPMLVAMWFLTHRQGKVDLAHGISAYALLMVLLALAALARQHFGDDVTGIAATVRGARLVADNGRIFDIATYLTWSGFRSIGTSLCMAFSDRAVPWVIAACFVVLLVNCRVLFDRSLLVKCLLGFVALVPMIFMSAIAIDHGRWLMFAVSNAWLAVVAVRVMGIETAQPTVRDRRISGALLAALVLMGPTSAHFPSYLAEKLMPRLFTNNHPKWLQDCTPDWQATLGPPEAVPQH</sequence>
<feature type="transmembrane region" description="Helical" evidence="1">
    <location>
        <begin position="356"/>
        <end position="378"/>
    </location>
</feature>
<feature type="transmembrane region" description="Helical" evidence="1">
    <location>
        <begin position="273"/>
        <end position="293"/>
    </location>
</feature>
<dbReference type="AlphaFoldDB" id="A0A4Y9ENJ9"/>
<feature type="transmembrane region" description="Helical" evidence="1">
    <location>
        <begin position="325"/>
        <end position="344"/>
    </location>
</feature>
<feature type="transmembrane region" description="Helical" evidence="1">
    <location>
        <begin position="202"/>
        <end position="219"/>
    </location>
</feature>
<evidence type="ECO:0000313" key="2">
    <source>
        <dbReference type="EMBL" id="TFU03184.1"/>
    </source>
</evidence>
<reference evidence="2 3" key="1">
    <citation type="submission" date="2019-02" db="EMBL/GenBank/DDBJ databases">
        <title>Polymorphobacter sp. isolated from the lake at the Tibet of China.</title>
        <authorList>
            <person name="Li A."/>
        </authorList>
    </citation>
    <scope>NUCLEOTIDE SEQUENCE [LARGE SCALE GENOMIC DNA]</scope>
    <source>
        <strain evidence="2 3">DJ1R-1</strain>
    </source>
</reference>
<evidence type="ECO:0000313" key="3">
    <source>
        <dbReference type="Proteomes" id="UP000297737"/>
    </source>
</evidence>
<keyword evidence="3" id="KW-1185">Reference proteome</keyword>
<evidence type="ECO:0008006" key="4">
    <source>
        <dbReference type="Google" id="ProtNLM"/>
    </source>
</evidence>
<keyword evidence="1" id="KW-0472">Membrane</keyword>
<keyword evidence="1" id="KW-1133">Transmembrane helix</keyword>
<feature type="transmembrane region" description="Helical" evidence="1">
    <location>
        <begin position="114"/>
        <end position="130"/>
    </location>
</feature>
<feature type="transmembrane region" description="Helical" evidence="1">
    <location>
        <begin position="86"/>
        <end position="108"/>
    </location>
</feature>
<evidence type="ECO:0000256" key="1">
    <source>
        <dbReference type="SAM" id="Phobius"/>
    </source>
</evidence>
<dbReference type="Proteomes" id="UP000297737">
    <property type="component" value="Unassembled WGS sequence"/>
</dbReference>
<accession>A0A4Y9ENJ9</accession>
<name>A0A4Y9ENJ9_9SPHN</name>
<feature type="transmembrane region" description="Helical" evidence="1">
    <location>
        <begin position="300"/>
        <end position="319"/>
    </location>
</feature>
<protein>
    <recommendedName>
        <fullName evidence="4">EpsG family protein</fullName>
    </recommendedName>
</protein>